<dbReference type="SUPFAM" id="SSF51161">
    <property type="entry name" value="Trimeric LpxA-like enzymes"/>
    <property type="match status" value="1"/>
</dbReference>
<dbReference type="InterPro" id="IPR001451">
    <property type="entry name" value="Hexapep"/>
</dbReference>
<dbReference type="Pfam" id="PF14602">
    <property type="entry name" value="Hexapep_2"/>
    <property type="match status" value="1"/>
</dbReference>
<accession>A0A5T1PBA6</accession>
<dbReference type="NCBIfam" id="TIGR03570">
    <property type="entry name" value="NeuD_NnaD"/>
    <property type="match status" value="1"/>
</dbReference>
<proteinExistence type="inferred from homology"/>
<dbReference type="PANTHER" id="PTHR43300:SF4">
    <property type="entry name" value="ACYL-[ACYL-CARRIER-PROTEIN]--UDP-N-ACETYLGLUCOSAMINE O-ACYLTRANSFERASE"/>
    <property type="match status" value="1"/>
</dbReference>
<gene>
    <name evidence="3" type="ORF">B9Q54_04750</name>
    <name evidence="2" type="ORF">BZ274_02860</name>
    <name evidence="5" type="ORF">CYT24_06695</name>
    <name evidence="7" type="ORF">F0E85_05260</name>
    <name evidence="4" type="ORF">FC489_01895</name>
    <name evidence="6" type="ORF">FKJ15_05475</name>
</gene>
<dbReference type="EMBL" id="AACBVJ010000004">
    <property type="protein sequence ID" value="EAJ9197124.1"/>
    <property type="molecule type" value="Genomic_DNA"/>
</dbReference>
<dbReference type="EMBL" id="AAKCQV010000008">
    <property type="protein sequence ID" value="ECQ7361007.1"/>
    <property type="molecule type" value="Genomic_DNA"/>
</dbReference>
<comment type="similarity">
    <text evidence="1">Belongs to the transferase hexapeptide repeat family.</text>
</comment>
<dbReference type="PANTHER" id="PTHR43300">
    <property type="entry name" value="ACETYLTRANSFERASE"/>
    <property type="match status" value="1"/>
</dbReference>
<sequence>MNNKLVIIGAGETANLAHEYFTHDSNYHIVAFAVHSEYRNEDKFKNLPLVDFENLSLLYPKEEFHIFIALASERLNYNRAKIYQEVKQLGYKCASYVSSKAFVWHNVQIGENCFILENNTLQPFVRIEDNVTLWSGNHIGHQSIVKNNVFISSHVVVSGFCEIGENTFIGVNSCIADGVKIAKDNFIALGSVINKDTEENKIYRGNPAEASKISAKKFCKVKE</sequence>
<reference evidence="6" key="3">
    <citation type="submission" date="2019-06" db="EMBL/GenBank/DDBJ databases">
        <authorList>
            <consortium name="NARMS: The National Antimicrobial Resistance Monitoring System"/>
        </authorList>
    </citation>
    <scope>NUCLEOTIDE SEQUENCE</scope>
    <source>
        <strain evidence="4">FSIS11917892</strain>
        <strain evidence="6">FSIS11921988</strain>
        <strain evidence="3 9">FSIS1711007</strain>
    </source>
</reference>
<dbReference type="InterPro" id="IPR011004">
    <property type="entry name" value="Trimer_LpxA-like_sf"/>
</dbReference>
<dbReference type="InterPro" id="IPR050179">
    <property type="entry name" value="Trans_hexapeptide_repeat"/>
</dbReference>
<dbReference type="Gene3D" id="2.160.10.10">
    <property type="entry name" value="Hexapeptide repeat proteins"/>
    <property type="match status" value="1"/>
</dbReference>
<evidence type="ECO:0000313" key="5">
    <source>
        <dbReference type="EMBL" id="EAL4185607.1"/>
    </source>
</evidence>
<keyword evidence="6" id="KW-0808">Transferase</keyword>
<dbReference type="EMBL" id="AACOBW010000008">
    <property type="protein sequence ID" value="EAL4185607.1"/>
    <property type="molecule type" value="Genomic_DNA"/>
</dbReference>
<dbReference type="EMBL" id="AAJEPP010000007">
    <property type="protein sequence ID" value="ECL0383638.1"/>
    <property type="molecule type" value="Genomic_DNA"/>
</dbReference>
<dbReference type="GO" id="GO:0016746">
    <property type="term" value="F:acyltransferase activity"/>
    <property type="evidence" value="ECO:0007669"/>
    <property type="project" value="UniProtKB-KW"/>
</dbReference>
<evidence type="ECO:0000313" key="2">
    <source>
        <dbReference type="EMBL" id="EAJ9197124.1"/>
    </source>
</evidence>
<dbReference type="Proteomes" id="UP000409545">
    <property type="component" value="Unassembled WGS sequence"/>
</dbReference>
<dbReference type="Gene3D" id="3.40.50.20">
    <property type="match status" value="1"/>
</dbReference>
<evidence type="ECO:0000256" key="1">
    <source>
        <dbReference type="ARBA" id="ARBA00007274"/>
    </source>
</evidence>
<reference evidence="2 8" key="1">
    <citation type="submission" date="2018-05" db="EMBL/GenBank/DDBJ databases">
        <authorList>
            <consortium name="PulseNet: The National Subtyping Network for Foodborne Disease Surveillance"/>
            <person name="Tarr C.L."/>
            <person name="Trees E."/>
            <person name="Katz L.S."/>
            <person name="Carleton-Romer H.A."/>
            <person name="Stroika S."/>
            <person name="Kucerova Z."/>
            <person name="Roache K.F."/>
            <person name="Sabol A.L."/>
            <person name="Besser J."/>
            <person name="Gerner-Smidt P."/>
        </authorList>
    </citation>
    <scope>NUCLEOTIDE SEQUENCE [LARGE SCALE GENOMIC DNA]</scope>
    <source>
        <strain evidence="2 8">PNUSAC001435</strain>
    </source>
</reference>
<comment type="caution">
    <text evidence="6">The sequence shown here is derived from an EMBL/GenBank/DDBJ whole genome shotgun (WGS) entry which is preliminary data.</text>
</comment>
<evidence type="ECO:0000313" key="8">
    <source>
        <dbReference type="Proteomes" id="UP000382436"/>
    </source>
</evidence>
<name>A0A5T1PBA6_CAMCO</name>
<dbReference type="CDD" id="cd03360">
    <property type="entry name" value="LbH_AT_putative"/>
    <property type="match status" value="1"/>
</dbReference>
<dbReference type="Proteomes" id="UP000382436">
    <property type="component" value="Unassembled WGS sequence"/>
</dbReference>
<dbReference type="InterPro" id="IPR020019">
    <property type="entry name" value="AcTrfase_PglD-like"/>
</dbReference>
<protein>
    <submittedName>
        <fullName evidence="6">Acetyltransferase</fullName>
    </submittedName>
    <submittedName>
        <fullName evidence="5">Sugar O-acyltransferase</fullName>
    </submittedName>
</protein>
<dbReference type="EMBL" id="AACMAV010000003">
    <property type="protein sequence ID" value="EAL2097712.1"/>
    <property type="molecule type" value="Genomic_DNA"/>
</dbReference>
<dbReference type="AlphaFoldDB" id="A0A5T1PBA6"/>
<dbReference type="KEGG" id="ccoo:ATE51_01310"/>
<evidence type="ECO:0000313" key="6">
    <source>
        <dbReference type="EMBL" id="ECL0383638.1"/>
    </source>
</evidence>
<evidence type="ECO:0000313" key="3">
    <source>
        <dbReference type="EMBL" id="EAK5103574.1"/>
    </source>
</evidence>
<evidence type="ECO:0000313" key="9">
    <source>
        <dbReference type="Proteomes" id="UP000409545"/>
    </source>
</evidence>
<dbReference type="RefSeq" id="WP_002794362.1">
    <property type="nucleotide sequence ID" value="NZ_AP028409.1"/>
</dbReference>
<reference evidence="7" key="4">
    <citation type="submission" date="2019-08" db="EMBL/GenBank/DDBJ databases">
        <authorList>
            <person name="Ashton P.M."/>
            <person name="Dallman T."/>
            <person name="Nair S."/>
            <person name="De Pinna E."/>
            <person name="Peters T."/>
            <person name="Grant K."/>
        </authorList>
    </citation>
    <scope>NUCLEOTIDE SEQUENCE</scope>
    <source>
        <strain evidence="7">241883</strain>
    </source>
</reference>
<dbReference type="EMBL" id="AACGUZ010000006">
    <property type="protein sequence ID" value="EAK5103574.1"/>
    <property type="molecule type" value="Genomic_DNA"/>
</dbReference>
<reference evidence="5" key="2">
    <citation type="submission" date="2018-05" db="EMBL/GenBank/DDBJ databases">
        <authorList>
            <consortium name="GenomeTrakr network: Whole genome sequencing for foodborne pathogen traceback"/>
        </authorList>
    </citation>
    <scope>NUCLEOTIDE SEQUENCE</scope>
    <source>
        <strain evidence="5">NC_C6641</strain>
    </source>
</reference>
<keyword evidence="5" id="KW-0012">Acyltransferase</keyword>
<organism evidence="6">
    <name type="scientific">Campylobacter coli</name>
    <dbReference type="NCBI Taxonomy" id="195"/>
    <lineage>
        <taxon>Bacteria</taxon>
        <taxon>Pseudomonadati</taxon>
        <taxon>Campylobacterota</taxon>
        <taxon>Epsilonproteobacteria</taxon>
        <taxon>Campylobacterales</taxon>
        <taxon>Campylobacteraceae</taxon>
        <taxon>Campylobacter</taxon>
    </lineage>
</organism>
<evidence type="ECO:0000313" key="4">
    <source>
        <dbReference type="EMBL" id="EAL2097712.1"/>
    </source>
</evidence>
<evidence type="ECO:0000313" key="7">
    <source>
        <dbReference type="EMBL" id="ECQ7361007.1"/>
    </source>
</evidence>